<dbReference type="Proteomes" id="UP000297989">
    <property type="component" value="Unassembled WGS sequence"/>
</dbReference>
<organism evidence="1 2">
    <name type="scientific">Salmonella enterica subsp. enterica serovar Poona</name>
    <dbReference type="NCBI Taxonomy" id="436295"/>
    <lineage>
        <taxon>Bacteria</taxon>
        <taxon>Pseudomonadati</taxon>
        <taxon>Pseudomonadota</taxon>
        <taxon>Gammaproteobacteria</taxon>
        <taxon>Enterobacterales</taxon>
        <taxon>Enterobacteriaceae</taxon>
        <taxon>Salmonella</taxon>
    </lineage>
</organism>
<dbReference type="EMBL" id="PYKK01001611">
    <property type="protein sequence ID" value="TGD19504.1"/>
    <property type="molecule type" value="Genomic_DNA"/>
</dbReference>
<name>A0A659S0R8_SALET</name>
<reference evidence="1 2" key="1">
    <citation type="submission" date="2018-03" db="EMBL/GenBank/DDBJ databases">
        <title>Non-Typhoidal Salmonella genome sequencing and assembly.</title>
        <authorList>
            <person name="Matchawe C."/>
        </authorList>
    </citation>
    <scope>NUCLEOTIDE SEQUENCE [LARGE SCALE GENOMIC DNA]</scope>
    <source>
        <strain evidence="1 2">8EV</strain>
    </source>
</reference>
<accession>A0A659S0R8</accession>
<evidence type="ECO:0000313" key="2">
    <source>
        <dbReference type="Proteomes" id="UP000297989"/>
    </source>
</evidence>
<comment type="caution">
    <text evidence="1">The sequence shown here is derived from an EMBL/GenBank/DDBJ whole genome shotgun (WGS) entry which is preliminary data.</text>
</comment>
<evidence type="ECO:0000313" key="1">
    <source>
        <dbReference type="EMBL" id="TGD19504.1"/>
    </source>
</evidence>
<gene>
    <name evidence="1" type="ORF">C9F10_23470</name>
</gene>
<dbReference type="AlphaFoldDB" id="A0A659S0R8"/>
<sequence length="67" mass="7712">MLRHNPLRAVWKQMLALFFINSSSGAGKPLEWARADSKPFESKTVLRAVLRRSLIQITEPTSRRYLA</sequence>
<proteinExistence type="predicted"/>
<protein>
    <submittedName>
        <fullName evidence="1">Uncharacterized protein</fullName>
    </submittedName>
</protein>